<name>A0A7W5ZMI5_9BACT</name>
<evidence type="ECO:0000313" key="2">
    <source>
        <dbReference type="Proteomes" id="UP000541352"/>
    </source>
</evidence>
<evidence type="ECO:0000313" key="1">
    <source>
        <dbReference type="EMBL" id="MBB3840078.1"/>
    </source>
</evidence>
<organism evidence="1 2">
    <name type="scientific">Runella defluvii</name>
    <dbReference type="NCBI Taxonomy" id="370973"/>
    <lineage>
        <taxon>Bacteria</taxon>
        <taxon>Pseudomonadati</taxon>
        <taxon>Bacteroidota</taxon>
        <taxon>Cytophagia</taxon>
        <taxon>Cytophagales</taxon>
        <taxon>Spirosomataceae</taxon>
        <taxon>Runella</taxon>
    </lineage>
</organism>
<gene>
    <name evidence="1" type="ORF">FHS57_004091</name>
</gene>
<comment type="caution">
    <text evidence="1">The sequence shown here is derived from an EMBL/GenBank/DDBJ whole genome shotgun (WGS) entry which is preliminary data.</text>
</comment>
<proteinExistence type="predicted"/>
<dbReference type="EMBL" id="JACIBY010000009">
    <property type="protein sequence ID" value="MBB3840078.1"/>
    <property type="molecule type" value="Genomic_DNA"/>
</dbReference>
<accession>A0A7W5ZMI5</accession>
<protein>
    <submittedName>
        <fullName evidence="1">Uncharacterized protein</fullName>
    </submittedName>
</protein>
<dbReference type="Proteomes" id="UP000541352">
    <property type="component" value="Unassembled WGS sequence"/>
</dbReference>
<sequence>MINHSNENTLMDDANSPEVNKQLLGIVSQDFVKVSDQLKEASYQIRKRGFSTHPIFVAVQKEIELGVLLIGKTELENEWSYRASMLDEFIQRNLVGLESIELFKENYKNPDEYCCLFVIQGDFAGFIFIPYPED</sequence>
<keyword evidence="2" id="KW-1185">Reference proteome</keyword>
<reference evidence="1 2" key="1">
    <citation type="submission" date="2020-08" db="EMBL/GenBank/DDBJ databases">
        <title>Genomic Encyclopedia of Type Strains, Phase IV (KMG-IV): sequencing the most valuable type-strain genomes for metagenomic binning, comparative biology and taxonomic classification.</title>
        <authorList>
            <person name="Goeker M."/>
        </authorList>
    </citation>
    <scope>NUCLEOTIDE SEQUENCE [LARGE SCALE GENOMIC DNA]</scope>
    <source>
        <strain evidence="1 2">DSM 17976</strain>
    </source>
</reference>
<dbReference type="AlphaFoldDB" id="A0A7W5ZMI5"/>
<dbReference type="RefSeq" id="WP_028524481.1">
    <property type="nucleotide sequence ID" value="NZ_JACIBY010000009.1"/>
</dbReference>